<protein>
    <recommendedName>
        <fullName evidence="1">Sm domain-containing protein</fullName>
    </recommendedName>
</protein>
<accession>A0A1G4KQB1</accession>
<dbReference type="InterPro" id="IPR001163">
    <property type="entry name" value="Sm_dom_euk/arc"/>
</dbReference>
<evidence type="ECO:0000313" key="2">
    <source>
        <dbReference type="EMBL" id="SCV12197.1"/>
    </source>
</evidence>
<evidence type="ECO:0000313" key="3">
    <source>
        <dbReference type="Proteomes" id="UP000006853"/>
    </source>
</evidence>
<dbReference type="SMART" id="SM00651">
    <property type="entry name" value="Sm"/>
    <property type="match status" value="1"/>
</dbReference>
<dbReference type="SUPFAM" id="SSF50182">
    <property type="entry name" value="Sm-like ribonucleoproteins"/>
    <property type="match status" value="1"/>
</dbReference>
<organism evidence="2 3">
    <name type="scientific">Komagataella phaffii (strain ATCC 76273 / CBS 7435 / CECT 11047 / NRRL Y-11430 / Wegner 21-1)</name>
    <name type="common">Yeast</name>
    <name type="synonym">Pichia pastoris</name>
    <dbReference type="NCBI Taxonomy" id="981350"/>
    <lineage>
        <taxon>Eukaryota</taxon>
        <taxon>Fungi</taxon>
        <taxon>Dikarya</taxon>
        <taxon>Ascomycota</taxon>
        <taxon>Saccharomycotina</taxon>
        <taxon>Pichiomycetes</taxon>
        <taxon>Pichiales</taxon>
        <taxon>Pichiaceae</taxon>
        <taxon>Komagataella</taxon>
    </lineage>
</organism>
<reference evidence="2 3" key="2">
    <citation type="journal article" date="2016" name="FEMS Yeast Res.">
        <title>Curation of the genome annotation of Pichia pastoris (Komagataella phaffii) CBS7435 from gene level to protein function.</title>
        <authorList>
            <person name="Valli M."/>
            <person name="Tatto N.E."/>
            <person name="Peymann A."/>
            <person name="Gruber C."/>
            <person name="Landes N."/>
            <person name="Ekker H."/>
            <person name="Thallinger G.G."/>
            <person name="Mattanovich D."/>
            <person name="Gasser B."/>
            <person name="Graf A.B."/>
        </authorList>
    </citation>
    <scope>GENOME REANNOTATION</scope>
    <source>
        <strain evidence="2 3">ATCC 76273 / CBS 7435 / CECT 11047 / NRRL Y-11430 / Wegner 21-1</strain>
    </source>
</reference>
<reference evidence="2 3" key="1">
    <citation type="journal article" date="2011" name="J. Biotechnol.">
        <title>High-quality genome sequence of Pichia pastoris CBS7435.</title>
        <authorList>
            <person name="Kuberl A."/>
            <person name="Schneider J."/>
            <person name="Thallinger G.G."/>
            <person name="Anderl I."/>
            <person name="Wibberg D."/>
            <person name="Hajek T."/>
            <person name="Jaenicke S."/>
            <person name="Brinkrolf K."/>
            <person name="Goesmann A."/>
            <person name="Szczepanowski R."/>
            <person name="Puhler A."/>
            <person name="Schwab H."/>
            <person name="Glieder A."/>
            <person name="Pichler H."/>
        </authorList>
    </citation>
    <scope>NUCLEOTIDE SEQUENCE [LARGE SCALE GENOMIC DNA]</scope>
    <source>
        <strain evidence="3">ATCC 76273 / CBS 7435 / CECT 11047 / NRRL Y-11430 / Wegner 21-1</strain>
    </source>
</reference>
<dbReference type="EMBL" id="FR839630">
    <property type="protein sequence ID" value="SCV12197.1"/>
    <property type="molecule type" value="Genomic_DNA"/>
</dbReference>
<keyword evidence="3" id="KW-1185">Reference proteome</keyword>
<dbReference type="SMR" id="A0A1G4KQB1"/>
<dbReference type="Pfam" id="PF01423">
    <property type="entry name" value="LSM"/>
    <property type="match status" value="1"/>
</dbReference>
<dbReference type="Gene3D" id="2.30.30.100">
    <property type="match status" value="1"/>
</dbReference>
<proteinExistence type="predicted"/>
<dbReference type="InterPro" id="IPR010920">
    <property type="entry name" value="LSM_dom_sf"/>
</dbReference>
<dbReference type="AlphaFoldDB" id="A0A1G4KQB1"/>
<dbReference type="Proteomes" id="UP000006853">
    <property type="component" value="Chromosome 3"/>
</dbReference>
<sequence length="96" mass="10840">MLHPTDLISLPLRVSITDGRQIKGILIALDDDCNILLSNAVELRNENGKWMSRELRLVSIRKFTISKIEADSSSYNDTVKMRDQNKTANKKGVVII</sequence>
<evidence type="ECO:0000259" key="1">
    <source>
        <dbReference type="SMART" id="SM00651"/>
    </source>
</evidence>
<gene>
    <name evidence="2" type="ordered locus">PP7435_Chr3-1776</name>
</gene>
<name>A0A1G4KQB1_KOMPC</name>
<feature type="domain" description="Sm" evidence="1">
    <location>
        <begin position="2"/>
        <end position="70"/>
    </location>
</feature>
<dbReference type="GO" id="GO:0032991">
    <property type="term" value="C:protein-containing complex"/>
    <property type="evidence" value="ECO:0007669"/>
    <property type="project" value="UniProtKB-ARBA"/>
</dbReference>